<protein>
    <submittedName>
        <fullName evidence="8">OLC1v1009566C1</fullName>
    </submittedName>
</protein>
<feature type="domain" description="Myb-like" evidence="6">
    <location>
        <begin position="62"/>
        <end position="112"/>
    </location>
</feature>
<evidence type="ECO:0000256" key="5">
    <source>
        <dbReference type="SAM" id="MobiDB-lite"/>
    </source>
</evidence>
<evidence type="ECO:0000256" key="4">
    <source>
        <dbReference type="ARBA" id="ARBA00023242"/>
    </source>
</evidence>
<dbReference type="InterPro" id="IPR015495">
    <property type="entry name" value="Myb_TF_plants"/>
</dbReference>
<evidence type="ECO:0000256" key="3">
    <source>
        <dbReference type="ARBA" id="ARBA00023125"/>
    </source>
</evidence>
<evidence type="ECO:0000313" key="8">
    <source>
        <dbReference type="EMBL" id="CAI9109696.1"/>
    </source>
</evidence>
<sequence length="364" mass="39690">MGRPPCCDKVGVKKGPWTPEEDIMLVTYVQEHGPGNWRSVPTNTGLRRCSKSCRLRWTNYLRPGIKRGNFTDQEEKMIIQLQALLGNKWAAIASYLPERTDNDIKNFWNTHLKKKLKKLQSGSSDNSTISSTKNGFSSSSAISKGQWERRLQTDIKTAKQALQDALTLDGSKPSPVLPDSCTSPDLNPGKPGNNNGLSSSSCTTYASSCENIARLLQGWVKTPSSSSVKSEQSKSSSTQHSFYNAAATATTPADCTSSDETPSAESKTGIDLTEAFESLFGFQSLVESSTSSEFSPASGSPEASIFQDESKPDLVGVGVQEHQNPQQIPPFSMLEKWLLDEGAIQAKLDLANFPFEEESASLFQ</sequence>
<keyword evidence="9" id="KW-1185">Reference proteome</keyword>
<comment type="subcellular location">
    <subcellularLocation>
        <location evidence="1">Nucleus</location>
    </subcellularLocation>
</comment>
<dbReference type="GO" id="GO:0005634">
    <property type="term" value="C:nucleus"/>
    <property type="evidence" value="ECO:0007669"/>
    <property type="project" value="UniProtKB-SubCell"/>
</dbReference>
<keyword evidence="2" id="KW-0677">Repeat</keyword>
<reference evidence="8" key="1">
    <citation type="submission" date="2023-03" db="EMBL/GenBank/DDBJ databases">
        <authorList>
            <person name="Julca I."/>
        </authorList>
    </citation>
    <scope>NUCLEOTIDE SEQUENCE</scope>
</reference>
<dbReference type="AlphaFoldDB" id="A0AAV1DRN5"/>
<gene>
    <name evidence="8" type="ORF">OLC1_LOCUS17526</name>
</gene>
<dbReference type="PANTHER" id="PTHR10641:SF1356">
    <property type="entry name" value="OS07G0484700 PROTEIN"/>
    <property type="match status" value="1"/>
</dbReference>
<feature type="region of interest" description="Disordered" evidence="5">
    <location>
        <begin position="167"/>
        <end position="200"/>
    </location>
</feature>
<feature type="region of interest" description="Disordered" evidence="5">
    <location>
        <begin position="119"/>
        <end position="145"/>
    </location>
</feature>
<feature type="region of interest" description="Disordered" evidence="5">
    <location>
        <begin position="248"/>
        <end position="267"/>
    </location>
</feature>
<feature type="compositionally biased region" description="Polar residues" evidence="5">
    <location>
        <begin position="254"/>
        <end position="266"/>
    </location>
</feature>
<keyword evidence="4" id="KW-0539">Nucleus</keyword>
<dbReference type="PANTHER" id="PTHR10641">
    <property type="entry name" value="MYB FAMILY TRANSCRIPTION FACTOR"/>
    <property type="match status" value="1"/>
</dbReference>
<accession>A0AAV1DRN5</accession>
<feature type="compositionally biased region" description="Low complexity" evidence="5">
    <location>
        <begin position="186"/>
        <end position="200"/>
    </location>
</feature>
<feature type="domain" description="Myb-like" evidence="6">
    <location>
        <begin position="9"/>
        <end position="61"/>
    </location>
</feature>
<dbReference type="CDD" id="cd00167">
    <property type="entry name" value="SANT"/>
    <property type="match status" value="2"/>
</dbReference>
<organism evidence="8 9">
    <name type="scientific">Oldenlandia corymbosa var. corymbosa</name>
    <dbReference type="NCBI Taxonomy" id="529605"/>
    <lineage>
        <taxon>Eukaryota</taxon>
        <taxon>Viridiplantae</taxon>
        <taxon>Streptophyta</taxon>
        <taxon>Embryophyta</taxon>
        <taxon>Tracheophyta</taxon>
        <taxon>Spermatophyta</taxon>
        <taxon>Magnoliopsida</taxon>
        <taxon>eudicotyledons</taxon>
        <taxon>Gunneridae</taxon>
        <taxon>Pentapetalae</taxon>
        <taxon>asterids</taxon>
        <taxon>lamiids</taxon>
        <taxon>Gentianales</taxon>
        <taxon>Rubiaceae</taxon>
        <taxon>Rubioideae</taxon>
        <taxon>Spermacoceae</taxon>
        <taxon>Hedyotis-Oldenlandia complex</taxon>
        <taxon>Oldenlandia</taxon>
    </lineage>
</organism>
<proteinExistence type="predicted"/>
<keyword evidence="3" id="KW-0238">DNA-binding</keyword>
<dbReference type="PROSITE" id="PS51294">
    <property type="entry name" value="HTH_MYB"/>
    <property type="match status" value="2"/>
</dbReference>
<evidence type="ECO:0000256" key="2">
    <source>
        <dbReference type="ARBA" id="ARBA00022737"/>
    </source>
</evidence>
<dbReference type="FunFam" id="1.10.10.60:FF:000001">
    <property type="entry name" value="MYB-related transcription factor"/>
    <property type="match status" value="1"/>
</dbReference>
<dbReference type="GO" id="GO:0009733">
    <property type="term" value="P:response to auxin"/>
    <property type="evidence" value="ECO:0007669"/>
    <property type="project" value="TreeGrafter"/>
</dbReference>
<evidence type="ECO:0000259" key="7">
    <source>
        <dbReference type="PROSITE" id="PS51294"/>
    </source>
</evidence>
<evidence type="ECO:0000259" key="6">
    <source>
        <dbReference type="PROSITE" id="PS50090"/>
    </source>
</evidence>
<dbReference type="EMBL" id="OX459123">
    <property type="protein sequence ID" value="CAI9109696.1"/>
    <property type="molecule type" value="Genomic_DNA"/>
</dbReference>
<dbReference type="GO" id="GO:0003677">
    <property type="term" value="F:DNA binding"/>
    <property type="evidence" value="ECO:0007669"/>
    <property type="project" value="UniProtKB-KW"/>
</dbReference>
<dbReference type="Proteomes" id="UP001161247">
    <property type="component" value="Chromosome 6"/>
</dbReference>
<dbReference type="SUPFAM" id="SSF46689">
    <property type="entry name" value="Homeodomain-like"/>
    <property type="match status" value="1"/>
</dbReference>
<dbReference type="Pfam" id="PF00249">
    <property type="entry name" value="Myb_DNA-binding"/>
    <property type="match status" value="2"/>
</dbReference>
<feature type="domain" description="HTH myb-type" evidence="7">
    <location>
        <begin position="66"/>
        <end position="116"/>
    </location>
</feature>
<dbReference type="InterPro" id="IPR001005">
    <property type="entry name" value="SANT/Myb"/>
</dbReference>
<feature type="compositionally biased region" description="Low complexity" evidence="5">
    <location>
        <begin position="119"/>
        <end position="131"/>
    </location>
</feature>
<feature type="domain" description="HTH myb-type" evidence="7">
    <location>
        <begin position="9"/>
        <end position="65"/>
    </location>
</feature>
<dbReference type="PROSITE" id="PS50090">
    <property type="entry name" value="MYB_LIKE"/>
    <property type="match status" value="2"/>
</dbReference>
<dbReference type="InterPro" id="IPR009057">
    <property type="entry name" value="Homeodomain-like_sf"/>
</dbReference>
<name>A0AAV1DRN5_OLDCO</name>
<dbReference type="Gene3D" id="1.10.10.60">
    <property type="entry name" value="Homeodomain-like"/>
    <property type="match status" value="2"/>
</dbReference>
<evidence type="ECO:0000256" key="1">
    <source>
        <dbReference type="ARBA" id="ARBA00004123"/>
    </source>
</evidence>
<dbReference type="InterPro" id="IPR017930">
    <property type="entry name" value="Myb_dom"/>
</dbReference>
<evidence type="ECO:0000313" key="9">
    <source>
        <dbReference type="Proteomes" id="UP001161247"/>
    </source>
</evidence>
<feature type="compositionally biased region" description="Polar residues" evidence="5">
    <location>
        <begin position="132"/>
        <end position="143"/>
    </location>
</feature>
<dbReference type="SMART" id="SM00717">
    <property type="entry name" value="SANT"/>
    <property type="match status" value="2"/>
</dbReference>